<evidence type="ECO:0000313" key="2">
    <source>
        <dbReference type="Proteomes" id="UP000499080"/>
    </source>
</evidence>
<name>A0A4Y2VY35_ARAVE</name>
<reference evidence="1 2" key="1">
    <citation type="journal article" date="2019" name="Sci. Rep.">
        <title>Orb-weaving spider Araneus ventricosus genome elucidates the spidroin gene catalogue.</title>
        <authorList>
            <person name="Kono N."/>
            <person name="Nakamura H."/>
            <person name="Ohtoshi R."/>
            <person name="Moran D.A.P."/>
            <person name="Shinohara A."/>
            <person name="Yoshida Y."/>
            <person name="Fujiwara M."/>
            <person name="Mori M."/>
            <person name="Tomita M."/>
            <person name="Arakawa K."/>
        </authorList>
    </citation>
    <scope>NUCLEOTIDE SEQUENCE [LARGE SCALE GENOMIC DNA]</scope>
</reference>
<gene>
    <name evidence="1" type="ORF">AVEN_42171_1</name>
</gene>
<dbReference type="EMBL" id="BGPR01052715">
    <property type="protein sequence ID" value="GBO29551.1"/>
    <property type="molecule type" value="Genomic_DNA"/>
</dbReference>
<evidence type="ECO:0000313" key="1">
    <source>
        <dbReference type="EMBL" id="GBO29551.1"/>
    </source>
</evidence>
<proteinExistence type="predicted"/>
<dbReference type="Proteomes" id="UP000499080">
    <property type="component" value="Unassembled WGS sequence"/>
</dbReference>
<dbReference type="AlphaFoldDB" id="A0A4Y2VY35"/>
<organism evidence="1 2">
    <name type="scientific">Araneus ventricosus</name>
    <name type="common">Orbweaver spider</name>
    <name type="synonym">Epeira ventricosa</name>
    <dbReference type="NCBI Taxonomy" id="182803"/>
    <lineage>
        <taxon>Eukaryota</taxon>
        <taxon>Metazoa</taxon>
        <taxon>Ecdysozoa</taxon>
        <taxon>Arthropoda</taxon>
        <taxon>Chelicerata</taxon>
        <taxon>Arachnida</taxon>
        <taxon>Araneae</taxon>
        <taxon>Araneomorphae</taxon>
        <taxon>Entelegynae</taxon>
        <taxon>Araneoidea</taxon>
        <taxon>Araneidae</taxon>
        <taxon>Araneus</taxon>
    </lineage>
</organism>
<accession>A0A4Y2VY35</accession>
<keyword evidence="2" id="KW-1185">Reference proteome</keyword>
<dbReference type="OrthoDB" id="411823at2759"/>
<comment type="caution">
    <text evidence="1">The sequence shown here is derived from an EMBL/GenBank/DDBJ whole genome shotgun (WGS) entry which is preliminary data.</text>
</comment>
<protein>
    <submittedName>
        <fullName evidence="1">Uncharacterized protein</fullName>
    </submittedName>
</protein>
<sequence>MKEKLSSVGGYVSLSWVKAHTGNPENETENHFAKLATEIGNGFEIPASHFFLKKNIKRDLLNEWNLSWWDSETGKRGKDFLPTTDLELLTLNKYLVYLVTRHGSFIAYLHRFDIYYTSLCLCGIIGDAGLIFLNVDLQRIFILQSP</sequence>